<accession>M1ZS65</accession>
<dbReference type="InterPro" id="IPR027417">
    <property type="entry name" value="P-loop_NTPase"/>
</dbReference>
<evidence type="ECO:0000256" key="3">
    <source>
        <dbReference type="ARBA" id="ARBA00022679"/>
    </source>
</evidence>
<keyword evidence="7" id="KW-0829">Tyrosine-protein kinase</keyword>
<dbReference type="Gene3D" id="3.40.50.300">
    <property type="entry name" value="P-loop containing nucleotide triphosphate hydrolases"/>
    <property type="match status" value="1"/>
</dbReference>
<evidence type="ECO:0000256" key="7">
    <source>
        <dbReference type="ARBA" id="ARBA00023137"/>
    </source>
</evidence>
<keyword evidence="3" id="KW-0808">Transferase</keyword>
<keyword evidence="4" id="KW-0547">Nucleotide-binding</keyword>
<dbReference type="GO" id="GO:0042802">
    <property type="term" value="F:identical protein binding"/>
    <property type="evidence" value="ECO:0007669"/>
    <property type="project" value="UniProtKB-ARBA"/>
</dbReference>
<sequence length="252" mass="28220">MDRNLSLITIKEPKSPISEAYRTLRTNIQFSSFDEKISVIFVTSSTPGEGKSTTSANLAITMAQNGSETILVDCDLRKPNVHKLFKLSNTRGLSNLLIEDNGIDKVIQQSGIENLHILTSGIKPPNPSELLSSKKMKKFIEMSKEHYDYIILDTPPVGVVTDAQLVSQYSDGGILVTASGQVERELAIRAKQLLQKVNAKILGVVLNKVDTSSGNGYRYYSYYYEEDGKKEAKNKSLRKWCYHHFKKQKNKG</sequence>
<dbReference type="EMBL" id="AMXI01001516">
    <property type="protein sequence ID" value="EKN38502.1"/>
    <property type="molecule type" value="Genomic_DNA"/>
</dbReference>
<dbReference type="PANTHER" id="PTHR32309">
    <property type="entry name" value="TYROSINE-PROTEIN KINASE"/>
    <property type="match status" value="1"/>
</dbReference>
<comment type="caution">
    <text evidence="9">The sequence shown here is derived from an EMBL/GenBank/DDBJ whole genome shotgun (WGS) entry which is preliminary data.</text>
</comment>
<dbReference type="CDD" id="cd05387">
    <property type="entry name" value="BY-kinase"/>
    <property type="match status" value="1"/>
</dbReference>
<dbReference type="PANTHER" id="PTHR32309:SF13">
    <property type="entry name" value="FERRIC ENTEROBACTIN TRANSPORT PROTEIN FEPE"/>
    <property type="match status" value="1"/>
</dbReference>
<dbReference type="Proteomes" id="UP000011944">
    <property type="component" value="Unassembled WGS sequence"/>
</dbReference>
<dbReference type="PATRIC" id="fig|1232189.3.peg.3724"/>
<evidence type="ECO:0000256" key="6">
    <source>
        <dbReference type="ARBA" id="ARBA00022840"/>
    </source>
</evidence>
<dbReference type="AlphaFoldDB" id="M1ZS65"/>
<keyword evidence="5 9" id="KW-0418">Kinase</keyword>
<keyword evidence="6" id="KW-0067">ATP-binding</keyword>
<reference evidence="9 10" key="1">
    <citation type="submission" date="2012-10" db="EMBL/GenBank/DDBJ databases">
        <authorList>
            <person name="Strain E.A."/>
            <person name="Brown E."/>
            <person name="Allard M.W."/>
            <person name="Gonzalez-Escalona N."/>
            <person name="Timme R."/>
        </authorList>
    </citation>
    <scope>NUCLEOTIDE SEQUENCE [LARGE SCALE GENOMIC DNA]</scope>
    <source>
        <strain evidence="9 10">CFSAN001627</strain>
    </source>
</reference>
<dbReference type="GO" id="GO:0005886">
    <property type="term" value="C:plasma membrane"/>
    <property type="evidence" value="ECO:0007669"/>
    <property type="project" value="UniProtKB-ARBA"/>
</dbReference>
<evidence type="ECO:0000256" key="1">
    <source>
        <dbReference type="ARBA" id="ARBA00007316"/>
    </source>
</evidence>
<dbReference type="InterPro" id="IPR005702">
    <property type="entry name" value="Wzc-like_C"/>
</dbReference>
<dbReference type="GO" id="GO:0004715">
    <property type="term" value="F:non-membrane spanning protein tyrosine kinase activity"/>
    <property type="evidence" value="ECO:0007669"/>
    <property type="project" value="UniProtKB-EC"/>
</dbReference>
<reference evidence="9 10" key="2">
    <citation type="submission" date="2013-03" db="EMBL/GenBank/DDBJ databases">
        <title>Diversity in Clostridium botulinum.</title>
        <authorList>
            <person name="Timme R.E."/>
            <person name="Allard M."/>
            <person name="Luo Y."/>
            <person name="Strain E."/>
            <person name="Gonzalez-Escalona N."/>
            <person name="Brown E."/>
        </authorList>
    </citation>
    <scope>NUCLEOTIDE SEQUENCE [LARGE SCALE GENOMIC DNA]</scope>
    <source>
        <strain evidence="9 10">CFSAN001627</strain>
    </source>
</reference>
<dbReference type="InterPro" id="IPR033756">
    <property type="entry name" value="YlxH/NBP35"/>
</dbReference>
<dbReference type="InterPro" id="IPR050445">
    <property type="entry name" value="Bact_polysacc_biosynth/exp"/>
</dbReference>
<proteinExistence type="inferred from homology"/>
<evidence type="ECO:0000256" key="5">
    <source>
        <dbReference type="ARBA" id="ARBA00022777"/>
    </source>
</evidence>
<evidence type="ECO:0000256" key="2">
    <source>
        <dbReference type="ARBA" id="ARBA00011903"/>
    </source>
</evidence>
<comment type="similarity">
    <text evidence="1">Belongs to the CpsD/CapB family.</text>
</comment>
<dbReference type="Pfam" id="PF10609">
    <property type="entry name" value="ParA"/>
    <property type="match status" value="1"/>
</dbReference>
<evidence type="ECO:0000256" key="4">
    <source>
        <dbReference type="ARBA" id="ARBA00022741"/>
    </source>
</evidence>
<dbReference type="SUPFAM" id="SSF52540">
    <property type="entry name" value="P-loop containing nucleoside triphosphate hydrolases"/>
    <property type="match status" value="1"/>
</dbReference>
<evidence type="ECO:0000256" key="8">
    <source>
        <dbReference type="ARBA" id="ARBA00051245"/>
    </source>
</evidence>
<evidence type="ECO:0000313" key="9">
    <source>
        <dbReference type="EMBL" id="EKN38502.1"/>
    </source>
</evidence>
<dbReference type="NCBIfam" id="TIGR01007">
    <property type="entry name" value="eps_fam"/>
    <property type="match status" value="1"/>
</dbReference>
<comment type="catalytic activity">
    <reaction evidence="8">
        <text>L-tyrosyl-[protein] + ATP = O-phospho-L-tyrosyl-[protein] + ADP + H(+)</text>
        <dbReference type="Rhea" id="RHEA:10596"/>
        <dbReference type="Rhea" id="RHEA-COMP:10136"/>
        <dbReference type="Rhea" id="RHEA-COMP:20101"/>
        <dbReference type="ChEBI" id="CHEBI:15378"/>
        <dbReference type="ChEBI" id="CHEBI:30616"/>
        <dbReference type="ChEBI" id="CHEBI:46858"/>
        <dbReference type="ChEBI" id="CHEBI:61978"/>
        <dbReference type="ChEBI" id="CHEBI:456216"/>
        <dbReference type="EC" id="2.7.10.2"/>
    </reaction>
</comment>
<organism evidence="9 10">
    <name type="scientific">Clostridium botulinum CFSAN001627</name>
    <dbReference type="NCBI Taxonomy" id="1232189"/>
    <lineage>
        <taxon>Bacteria</taxon>
        <taxon>Bacillati</taxon>
        <taxon>Bacillota</taxon>
        <taxon>Clostridia</taxon>
        <taxon>Eubacteriales</taxon>
        <taxon>Clostridiaceae</taxon>
        <taxon>Clostridium</taxon>
    </lineage>
</organism>
<evidence type="ECO:0000313" key="10">
    <source>
        <dbReference type="Proteomes" id="UP000011944"/>
    </source>
</evidence>
<gene>
    <name evidence="9" type="ORF">CFSAN001627_23884</name>
</gene>
<dbReference type="GO" id="GO:0005524">
    <property type="term" value="F:ATP binding"/>
    <property type="evidence" value="ECO:0007669"/>
    <property type="project" value="UniProtKB-KW"/>
</dbReference>
<protein>
    <recommendedName>
        <fullName evidence="2">non-specific protein-tyrosine kinase</fullName>
        <ecNumber evidence="2">2.7.10.2</ecNumber>
    </recommendedName>
</protein>
<dbReference type="EC" id="2.7.10.2" evidence="2"/>
<dbReference type="FunFam" id="3.40.50.300:FF:000527">
    <property type="entry name" value="Tyrosine-protein kinase etk"/>
    <property type="match status" value="1"/>
</dbReference>
<name>M1ZS65_CLOBO</name>